<evidence type="ECO:0000256" key="1">
    <source>
        <dbReference type="SAM" id="MobiDB-lite"/>
    </source>
</evidence>
<reference evidence="3 4" key="1">
    <citation type="submission" date="2022-10" db="EMBL/GenBank/DDBJ databases">
        <title>Description of Fervidibacillus gen. nov. in the family Fervidibacillaceae fam. nov. with two species, Fervidibacillus albus sp. nov., and Fervidibacillus halotolerans sp. nov., isolated from tidal flat sediments.</title>
        <authorList>
            <person name="Kwon K.K."/>
            <person name="Yang S.-H."/>
        </authorList>
    </citation>
    <scope>NUCLEOTIDE SEQUENCE [LARGE SCALE GENOMIC DNA]</scope>
    <source>
        <strain evidence="3 4">DSM 23332</strain>
    </source>
</reference>
<dbReference type="RefSeq" id="WP_173658633.1">
    <property type="nucleotide sequence ID" value="NZ_JAOUSE010000005.1"/>
</dbReference>
<feature type="transmembrane region" description="Helical" evidence="2">
    <location>
        <begin position="161"/>
        <end position="181"/>
    </location>
</feature>
<proteinExistence type="predicted"/>
<evidence type="ECO:0000256" key="2">
    <source>
        <dbReference type="SAM" id="Phobius"/>
    </source>
</evidence>
<comment type="caution">
    <text evidence="3">The sequence shown here is derived from an EMBL/GenBank/DDBJ whole genome shotgun (WGS) entry which is preliminary data.</text>
</comment>
<evidence type="ECO:0008006" key="5">
    <source>
        <dbReference type="Google" id="ProtNLM"/>
    </source>
</evidence>
<feature type="transmembrane region" description="Helical" evidence="2">
    <location>
        <begin position="221"/>
        <end position="242"/>
    </location>
</feature>
<keyword evidence="4" id="KW-1185">Reference proteome</keyword>
<accession>A0ABT2WCW8</accession>
<dbReference type="Proteomes" id="UP001208656">
    <property type="component" value="Unassembled WGS sequence"/>
</dbReference>
<name>A0ABT2WCW8_9BACI</name>
<feature type="compositionally biased region" description="Polar residues" evidence="1">
    <location>
        <begin position="33"/>
        <end position="49"/>
    </location>
</feature>
<evidence type="ECO:0000313" key="3">
    <source>
        <dbReference type="EMBL" id="MCU9593523.1"/>
    </source>
</evidence>
<feature type="transmembrane region" description="Helical" evidence="2">
    <location>
        <begin position="108"/>
        <end position="131"/>
    </location>
</feature>
<gene>
    <name evidence="3" type="ORF">OEV82_03505</name>
</gene>
<keyword evidence="2" id="KW-0472">Membrane</keyword>
<keyword evidence="2" id="KW-0812">Transmembrane</keyword>
<protein>
    <recommendedName>
        <fullName evidence="5">Zinc ribbon domain-containing protein</fullName>
    </recommendedName>
</protein>
<feature type="region of interest" description="Disordered" evidence="1">
    <location>
        <begin position="28"/>
        <end position="49"/>
    </location>
</feature>
<dbReference type="EMBL" id="JAOUSE010000005">
    <property type="protein sequence ID" value="MCU9593523.1"/>
    <property type="molecule type" value="Genomic_DNA"/>
</dbReference>
<sequence>MKCHVCGSEHEAGKFCTKCGNPLQREEVAATHPANSHQQSPSEQSHNQHPYHLNQQNVQQPYGETYYQYQDHPNGYYVKERKKIQYFSFFANSLKNPVEYASKVNGNYWINGLITLILSIMIFSLSIANYFSRIMEISGLRFFGADKVLGLSFWNVFFKGLLYLGIFSVLVLIVIFSIVKLINHADIRFQDVLVRAGSYATIPTLLFIIFFFVTFLDSPNIIFFITTMIQGIFILSISLTILSFKTNSKIDIFYSMFIAIAIFAIIQIIGFNTILEGIINRLINGYDFFNF</sequence>
<feature type="transmembrane region" description="Helical" evidence="2">
    <location>
        <begin position="254"/>
        <end position="275"/>
    </location>
</feature>
<feature type="transmembrane region" description="Helical" evidence="2">
    <location>
        <begin position="193"/>
        <end position="215"/>
    </location>
</feature>
<organism evidence="3 4">
    <name type="scientific">Pallidibacillus thermolactis</name>
    <dbReference type="NCBI Taxonomy" id="251051"/>
    <lineage>
        <taxon>Bacteria</taxon>
        <taxon>Bacillati</taxon>
        <taxon>Bacillota</taxon>
        <taxon>Bacilli</taxon>
        <taxon>Bacillales</taxon>
        <taxon>Bacillaceae</taxon>
        <taxon>Pallidibacillus</taxon>
    </lineage>
</organism>
<keyword evidence="2" id="KW-1133">Transmembrane helix</keyword>
<evidence type="ECO:0000313" key="4">
    <source>
        <dbReference type="Proteomes" id="UP001208656"/>
    </source>
</evidence>